<comment type="caution">
    <text evidence="8">The sequence shown here is derived from an EMBL/GenBank/DDBJ whole genome shotgun (WGS) entry which is preliminary data.</text>
</comment>
<evidence type="ECO:0000256" key="5">
    <source>
        <dbReference type="ARBA" id="ARBA00023002"/>
    </source>
</evidence>
<keyword evidence="5" id="KW-0560">Oxidoreductase</keyword>
<accession>A0A484FE09</accession>
<evidence type="ECO:0000256" key="6">
    <source>
        <dbReference type="ARBA" id="ARBA00023004"/>
    </source>
</evidence>
<evidence type="ECO:0000313" key="9">
    <source>
        <dbReference type="Proteomes" id="UP000014480"/>
    </source>
</evidence>
<keyword evidence="4" id="KW-0479">Metal-binding</keyword>
<evidence type="ECO:0000256" key="3">
    <source>
        <dbReference type="ARBA" id="ARBA00022617"/>
    </source>
</evidence>
<evidence type="ECO:0000256" key="2">
    <source>
        <dbReference type="ARBA" id="ARBA00010617"/>
    </source>
</evidence>
<dbReference type="GO" id="GO:0046872">
    <property type="term" value="F:metal ion binding"/>
    <property type="evidence" value="ECO:0007669"/>
    <property type="project" value="UniProtKB-KW"/>
</dbReference>
<comment type="similarity">
    <text evidence="2">Belongs to the cytochrome P450 family.</text>
</comment>
<dbReference type="OrthoDB" id="10625738at2759"/>
<dbReference type="PANTHER" id="PTHR46206:SF2">
    <property type="entry name" value="CYTOCHROME P450 MONOOXYGENASE AUSG-RELATED"/>
    <property type="match status" value="1"/>
</dbReference>
<comment type="cofactor">
    <cofactor evidence="1">
        <name>heme</name>
        <dbReference type="ChEBI" id="CHEBI:30413"/>
    </cofactor>
</comment>
<keyword evidence="3" id="KW-0349">Heme</keyword>
<proteinExistence type="inferred from homology"/>
<keyword evidence="6" id="KW-0408">Iron</keyword>
<dbReference type="EMBL" id="AMCV02000038">
    <property type="protein sequence ID" value="TDZ15795.1"/>
    <property type="molecule type" value="Genomic_DNA"/>
</dbReference>
<evidence type="ECO:0000256" key="1">
    <source>
        <dbReference type="ARBA" id="ARBA00001971"/>
    </source>
</evidence>
<name>A0A484FE09_COLOR</name>
<sequence length="184" mass="20570">MPTNDHDSHGYIHSFEPFVAKERHPKVATKYSTRALTKLTKPISDEVTLVLRQTLTDARGMAHHCSTRGQIFTRMSTRVFMAEKLCREEHWAKASSDYATTGFSCGSAKKADALARGDKATSFDDAIEWFEQAFDGDYGPATQQVTLSLVAVRRTSDLLRQTMVDLACHPELFQPLREGSAQKS</sequence>
<reference evidence="9" key="1">
    <citation type="journal article" date="2013" name="New Phytol.">
        <title>Comparative genomic and transcriptomic analyses reveal the hemibiotrophic stage shift of Colletotrichum fungi.</title>
        <authorList>
            <person name="Gan P."/>
            <person name="Ikeda K."/>
            <person name="Irieda H."/>
            <person name="Narusaka M."/>
            <person name="O'Connell R.J."/>
            <person name="Narusaka Y."/>
            <person name="Takano Y."/>
            <person name="Kubo Y."/>
            <person name="Shirasu K."/>
        </authorList>
    </citation>
    <scope>NUCLEOTIDE SEQUENCE [LARGE SCALE GENOMIC DNA]</scope>
    <source>
        <strain evidence="9">104-T / ATCC 96160 / CBS 514.97 / LARS 414 / MAFF 240422</strain>
    </source>
</reference>
<dbReference type="Proteomes" id="UP000014480">
    <property type="component" value="Unassembled WGS sequence"/>
</dbReference>
<evidence type="ECO:0000256" key="7">
    <source>
        <dbReference type="ARBA" id="ARBA00023033"/>
    </source>
</evidence>
<organism evidence="8 9">
    <name type="scientific">Colletotrichum orbiculare (strain 104-T / ATCC 96160 / CBS 514.97 / LARS 414 / MAFF 240422)</name>
    <name type="common">Cucumber anthracnose fungus</name>
    <name type="synonym">Colletotrichum lagenarium</name>
    <dbReference type="NCBI Taxonomy" id="1213857"/>
    <lineage>
        <taxon>Eukaryota</taxon>
        <taxon>Fungi</taxon>
        <taxon>Dikarya</taxon>
        <taxon>Ascomycota</taxon>
        <taxon>Pezizomycotina</taxon>
        <taxon>Sordariomycetes</taxon>
        <taxon>Hypocreomycetidae</taxon>
        <taxon>Glomerellales</taxon>
        <taxon>Glomerellaceae</taxon>
        <taxon>Colletotrichum</taxon>
        <taxon>Colletotrichum orbiculare species complex</taxon>
    </lineage>
</organism>
<dbReference type="STRING" id="1213857.A0A484FE09"/>
<evidence type="ECO:0000313" key="8">
    <source>
        <dbReference type="EMBL" id="TDZ15795.1"/>
    </source>
</evidence>
<dbReference type="GO" id="GO:0004497">
    <property type="term" value="F:monooxygenase activity"/>
    <property type="evidence" value="ECO:0007669"/>
    <property type="project" value="UniProtKB-KW"/>
</dbReference>
<protein>
    <submittedName>
        <fullName evidence="8">Cytochrome P450 monooxygenase eqxH</fullName>
    </submittedName>
</protein>
<dbReference type="PANTHER" id="PTHR46206">
    <property type="entry name" value="CYTOCHROME P450"/>
    <property type="match status" value="1"/>
</dbReference>
<reference evidence="9" key="2">
    <citation type="journal article" date="2019" name="Mol. Plant Microbe Interact.">
        <title>Genome sequence resources for four phytopathogenic fungi from the Colletotrichum orbiculare species complex.</title>
        <authorList>
            <person name="Gan P."/>
            <person name="Tsushima A."/>
            <person name="Narusaka M."/>
            <person name="Narusaka Y."/>
            <person name="Takano Y."/>
            <person name="Kubo Y."/>
            <person name="Shirasu K."/>
        </authorList>
    </citation>
    <scope>GENOME REANNOTATION</scope>
    <source>
        <strain evidence="9">104-T / ATCC 96160 / CBS 514.97 / LARS 414 / MAFF 240422</strain>
    </source>
</reference>
<dbReference type="AlphaFoldDB" id="A0A484FE09"/>
<keyword evidence="9" id="KW-1185">Reference proteome</keyword>
<gene>
    <name evidence="8" type="primary">eqxH-0</name>
    <name evidence="8" type="ORF">Cob_v011138</name>
</gene>
<keyword evidence="7 8" id="KW-0503">Monooxygenase</keyword>
<evidence type="ECO:0000256" key="4">
    <source>
        <dbReference type="ARBA" id="ARBA00022723"/>
    </source>
</evidence>